<evidence type="ECO:0000256" key="6">
    <source>
        <dbReference type="ARBA" id="ARBA00023315"/>
    </source>
</evidence>
<dbReference type="NCBIfam" id="TIGR03722">
    <property type="entry name" value="arch_KAE1"/>
    <property type="match status" value="1"/>
</dbReference>
<feature type="binding site" evidence="9">
    <location>
        <position position="113"/>
    </location>
    <ligand>
        <name>a divalent metal cation</name>
        <dbReference type="ChEBI" id="CHEBI:60240"/>
    </ligand>
</feature>
<dbReference type="CDD" id="cd24132">
    <property type="entry name" value="ASKHA_NBD_OSGEP_like_euk"/>
    <property type="match status" value="1"/>
</dbReference>
<reference evidence="11" key="1">
    <citation type="submission" date="2022-01" db="EMBL/GenBank/DDBJ databases">
        <authorList>
            <person name="King R."/>
        </authorList>
    </citation>
    <scope>NUCLEOTIDE SEQUENCE</scope>
</reference>
<evidence type="ECO:0000256" key="1">
    <source>
        <dbReference type="ARBA" id="ARBA00012156"/>
    </source>
</evidence>
<keyword evidence="3 9" id="KW-0808">Transferase</keyword>
<keyword evidence="6 9" id="KW-0012">Acyltransferase</keyword>
<dbReference type="PANTHER" id="PTHR11735">
    <property type="entry name" value="TRNA N6-ADENOSINE THREONYLCARBAMOYLTRANSFERASE"/>
    <property type="match status" value="1"/>
</dbReference>
<dbReference type="GO" id="GO:0061711">
    <property type="term" value="F:tRNA N(6)-L-threonylcarbamoyladenine synthase activity"/>
    <property type="evidence" value="ECO:0007669"/>
    <property type="project" value="UniProtKB-EC"/>
</dbReference>
<evidence type="ECO:0000256" key="5">
    <source>
        <dbReference type="ARBA" id="ARBA00022723"/>
    </source>
</evidence>
<proteinExistence type="inferred from homology"/>
<dbReference type="AlphaFoldDB" id="A0A9P0HIV3"/>
<dbReference type="PRINTS" id="PR00789">
    <property type="entry name" value="OSIALOPTASE"/>
</dbReference>
<evidence type="ECO:0000256" key="9">
    <source>
        <dbReference type="HAMAP-Rule" id="MF_03180"/>
    </source>
</evidence>
<feature type="binding site" evidence="9">
    <location>
        <position position="181"/>
    </location>
    <ligand>
        <name>substrate</name>
    </ligand>
</feature>
<evidence type="ECO:0000259" key="10">
    <source>
        <dbReference type="Pfam" id="PF00814"/>
    </source>
</evidence>
<keyword evidence="4 9" id="KW-0819">tRNA processing</keyword>
<sequence length="333" mass="36775">MVIAIGFEGSANKLGIGIVKDGEVLSNCRRTYITPPGEGFLPRETAEHHRAHILTLLKESLDVAKLTPKDIDIVCFTKGPGMAPPLLSVAVVARAISKLWKKPIIGVNHCIAHIEMGRQITGADNPTVLYVSGGNTQVISYARGKYRIFGETIDIAVGNCLDRFARLINLSNDPSPGYNIEQMAKKGKRFCALPYVVKGMDVSFSGILSWLEERLDNLKKDGYTDEDLCFSLQETIFAMLVETTERAMAHCGSNEVLVVGGVGCNVRLQEMLASMAEDRNAKCYATDERYCIDNGAMIAHAGALLYLHSGETKWEDTRITQRFRTDDVEVTWR</sequence>
<feature type="binding site" evidence="9">
    <location>
        <position position="109"/>
    </location>
    <ligand>
        <name>a divalent metal cation</name>
        <dbReference type="ChEBI" id="CHEBI:60240"/>
    </ligand>
</feature>
<evidence type="ECO:0000313" key="12">
    <source>
        <dbReference type="Proteomes" id="UP001152798"/>
    </source>
</evidence>
<dbReference type="EMBL" id="OV725081">
    <property type="protein sequence ID" value="CAH1402527.1"/>
    <property type="molecule type" value="Genomic_DNA"/>
</dbReference>
<comment type="catalytic activity">
    <reaction evidence="8 9">
        <text>L-threonylcarbamoyladenylate + adenosine(37) in tRNA = N(6)-L-threonylcarbamoyladenosine(37) in tRNA + AMP + H(+)</text>
        <dbReference type="Rhea" id="RHEA:37059"/>
        <dbReference type="Rhea" id="RHEA-COMP:10162"/>
        <dbReference type="Rhea" id="RHEA-COMP:10163"/>
        <dbReference type="ChEBI" id="CHEBI:15378"/>
        <dbReference type="ChEBI" id="CHEBI:73682"/>
        <dbReference type="ChEBI" id="CHEBI:74411"/>
        <dbReference type="ChEBI" id="CHEBI:74418"/>
        <dbReference type="ChEBI" id="CHEBI:456215"/>
        <dbReference type="EC" id="2.3.1.234"/>
    </reaction>
</comment>
<dbReference type="HAMAP" id="MF_01446">
    <property type="entry name" value="Kae1"/>
    <property type="match status" value="1"/>
</dbReference>
<dbReference type="PROSITE" id="PS01016">
    <property type="entry name" value="GLYCOPROTEASE"/>
    <property type="match status" value="1"/>
</dbReference>
<dbReference type="GO" id="GO:0005634">
    <property type="term" value="C:nucleus"/>
    <property type="evidence" value="ECO:0007669"/>
    <property type="project" value="UniProtKB-SubCell"/>
</dbReference>
<dbReference type="SUPFAM" id="SSF53067">
    <property type="entry name" value="Actin-like ATPase domain"/>
    <property type="match status" value="1"/>
</dbReference>
<dbReference type="InterPro" id="IPR000905">
    <property type="entry name" value="Gcp-like_dom"/>
</dbReference>
<keyword evidence="5 9" id="KW-0479">Metal-binding</keyword>
<evidence type="ECO:0000256" key="3">
    <source>
        <dbReference type="ARBA" id="ARBA00022679"/>
    </source>
</evidence>
<dbReference type="GO" id="GO:0005737">
    <property type="term" value="C:cytoplasm"/>
    <property type="evidence" value="ECO:0007669"/>
    <property type="project" value="UniProtKB-SubCell"/>
</dbReference>
<accession>A0A9P0HIV3</accession>
<feature type="binding site" evidence="9">
    <location>
        <position position="293"/>
    </location>
    <ligand>
        <name>a divalent metal cation</name>
        <dbReference type="ChEBI" id="CHEBI:60240"/>
    </ligand>
</feature>
<evidence type="ECO:0000256" key="8">
    <source>
        <dbReference type="ARBA" id="ARBA00048117"/>
    </source>
</evidence>
<dbReference type="InterPro" id="IPR034680">
    <property type="entry name" value="Kae1_archaea_euk"/>
</dbReference>
<protein>
    <recommendedName>
        <fullName evidence="1">N(6)-L-threonylcarbamoyladenine synthase</fullName>
        <ecNumber evidence="1">2.3.1.234</ecNumber>
    </recommendedName>
    <alternativeName>
        <fullName evidence="7">N6-L-threonylcarbamoyladenine synthase</fullName>
    </alternativeName>
</protein>
<dbReference type="GO" id="GO:0000408">
    <property type="term" value="C:EKC/KEOPS complex"/>
    <property type="evidence" value="ECO:0007669"/>
    <property type="project" value="InterPro"/>
</dbReference>
<keyword evidence="12" id="KW-1185">Reference proteome</keyword>
<dbReference type="GO" id="GO:0002949">
    <property type="term" value="P:tRNA threonylcarbamoyladenosine modification"/>
    <property type="evidence" value="ECO:0007669"/>
    <property type="project" value="UniProtKB-UniRule"/>
</dbReference>
<evidence type="ECO:0000256" key="4">
    <source>
        <dbReference type="ARBA" id="ARBA00022694"/>
    </source>
</evidence>
<dbReference type="PANTHER" id="PTHR11735:SF14">
    <property type="entry name" value="TRNA N6-ADENOSINE THREONYLCARBAMOYLTRANSFERASE"/>
    <property type="match status" value="1"/>
</dbReference>
<comment type="subcellular location">
    <subcellularLocation>
        <location evidence="9">Cytoplasm</location>
    </subcellularLocation>
    <subcellularLocation>
        <location evidence="9">Nucleus</location>
    </subcellularLocation>
</comment>
<gene>
    <name evidence="11" type="ORF">NEZAVI_LOCUS11328</name>
</gene>
<feature type="binding site" evidence="9">
    <location>
        <begin position="130"/>
        <end position="134"/>
    </location>
    <ligand>
        <name>substrate</name>
    </ligand>
</feature>
<feature type="binding site" evidence="9">
    <location>
        <position position="162"/>
    </location>
    <ligand>
        <name>substrate</name>
    </ligand>
</feature>
<dbReference type="InterPro" id="IPR043129">
    <property type="entry name" value="ATPase_NBD"/>
</dbReference>
<keyword evidence="2 9" id="KW-0963">Cytoplasm</keyword>
<dbReference type="GO" id="GO:0046872">
    <property type="term" value="F:metal ion binding"/>
    <property type="evidence" value="ECO:0007669"/>
    <property type="project" value="UniProtKB-KW"/>
</dbReference>
<dbReference type="FunFam" id="3.30.420.40:FF:000038">
    <property type="entry name" value="Probable tRNA N6-adenosine threonylcarbamoyltransferase"/>
    <property type="match status" value="1"/>
</dbReference>
<dbReference type="InterPro" id="IPR017860">
    <property type="entry name" value="Peptidase_M22_CS"/>
</dbReference>
<feature type="binding site" evidence="9">
    <location>
        <position position="130"/>
    </location>
    <ligand>
        <name>a divalent metal cation</name>
        <dbReference type="ChEBI" id="CHEBI:60240"/>
    </ligand>
</feature>
<feature type="binding site" evidence="9">
    <location>
        <position position="177"/>
    </location>
    <ligand>
        <name>substrate</name>
    </ligand>
</feature>
<dbReference type="Gene3D" id="3.30.420.40">
    <property type="match status" value="2"/>
</dbReference>
<feature type="binding site" evidence="9">
    <location>
        <position position="265"/>
    </location>
    <ligand>
        <name>substrate</name>
    </ligand>
</feature>
<comment type="similarity">
    <text evidence="9">Belongs to the KAE1 / TsaD family.</text>
</comment>
<evidence type="ECO:0000256" key="7">
    <source>
        <dbReference type="ARBA" id="ARBA00030439"/>
    </source>
</evidence>
<name>A0A9P0HIV3_NEZVI</name>
<organism evidence="11 12">
    <name type="scientific">Nezara viridula</name>
    <name type="common">Southern green stink bug</name>
    <name type="synonym">Cimex viridulus</name>
    <dbReference type="NCBI Taxonomy" id="85310"/>
    <lineage>
        <taxon>Eukaryota</taxon>
        <taxon>Metazoa</taxon>
        <taxon>Ecdysozoa</taxon>
        <taxon>Arthropoda</taxon>
        <taxon>Hexapoda</taxon>
        <taxon>Insecta</taxon>
        <taxon>Pterygota</taxon>
        <taxon>Neoptera</taxon>
        <taxon>Paraneoptera</taxon>
        <taxon>Hemiptera</taxon>
        <taxon>Heteroptera</taxon>
        <taxon>Panheteroptera</taxon>
        <taxon>Pentatomomorpha</taxon>
        <taxon>Pentatomoidea</taxon>
        <taxon>Pentatomidae</taxon>
        <taxon>Pentatominae</taxon>
        <taxon>Nezara</taxon>
    </lineage>
</organism>
<dbReference type="Proteomes" id="UP001152798">
    <property type="component" value="Chromosome 5"/>
</dbReference>
<feature type="domain" description="Gcp-like" evidence="10">
    <location>
        <begin position="30"/>
        <end position="299"/>
    </location>
</feature>
<comment type="cofactor">
    <cofactor evidence="9">
        <name>a divalent metal cation</name>
        <dbReference type="ChEBI" id="CHEBI:60240"/>
    </cofactor>
    <text evidence="9">Binds 1 divalent metal cation per subunit.</text>
</comment>
<dbReference type="OrthoDB" id="10254073at2759"/>
<dbReference type="EC" id="2.3.1.234" evidence="1"/>
<evidence type="ECO:0000313" key="11">
    <source>
        <dbReference type="EMBL" id="CAH1402527.1"/>
    </source>
</evidence>
<evidence type="ECO:0000256" key="2">
    <source>
        <dbReference type="ARBA" id="ARBA00022490"/>
    </source>
</evidence>
<dbReference type="Pfam" id="PF00814">
    <property type="entry name" value="TsaD"/>
    <property type="match status" value="1"/>
</dbReference>
<dbReference type="NCBIfam" id="TIGR00329">
    <property type="entry name" value="gcp_kae1"/>
    <property type="match status" value="1"/>
</dbReference>
<keyword evidence="9" id="KW-0539">Nucleus</keyword>
<dbReference type="InterPro" id="IPR017861">
    <property type="entry name" value="KAE1/TsaD"/>
</dbReference>